<evidence type="ECO:0000313" key="4">
    <source>
        <dbReference type="Proteomes" id="UP000520814"/>
    </source>
</evidence>
<feature type="domain" description="DUF2231" evidence="2">
    <location>
        <begin position="13"/>
        <end position="150"/>
    </location>
</feature>
<feature type="transmembrane region" description="Helical" evidence="1">
    <location>
        <begin position="88"/>
        <end position="106"/>
    </location>
</feature>
<accession>A0A7W9W8B0</accession>
<feature type="transmembrane region" description="Helical" evidence="1">
    <location>
        <begin position="126"/>
        <end position="150"/>
    </location>
</feature>
<name>A0A7W9W8B0_ARMRO</name>
<gene>
    <name evidence="3" type="ORF">HNQ39_003770</name>
</gene>
<keyword evidence="4" id="KW-1185">Reference proteome</keyword>
<dbReference type="InterPro" id="IPR019251">
    <property type="entry name" value="DUF2231_TM"/>
</dbReference>
<evidence type="ECO:0000259" key="2">
    <source>
        <dbReference type="Pfam" id="PF09990"/>
    </source>
</evidence>
<feature type="transmembrane region" description="Helical" evidence="1">
    <location>
        <begin position="12"/>
        <end position="34"/>
    </location>
</feature>
<keyword evidence="1" id="KW-0472">Membrane</keyword>
<evidence type="ECO:0000256" key="1">
    <source>
        <dbReference type="SAM" id="Phobius"/>
    </source>
</evidence>
<sequence length="153" mass="16831">MPQEDPIKLWQHLHGATIHFALALALVSAAFDLGSKLFGKKEWRTVGFWSLVVAVALSVPAVLSGLWGQLGWFKADKWEAEHLLSHRNVALAGSSLLLALLIWRVLTSDFGSSRSMQDRKGQGHYLIYLFLVVLAAATMGYTGFLGGYVARGY</sequence>
<keyword evidence="1" id="KW-0812">Transmembrane</keyword>
<proteinExistence type="predicted"/>
<evidence type="ECO:0000313" key="3">
    <source>
        <dbReference type="EMBL" id="MBB6051960.1"/>
    </source>
</evidence>
<feature type="transmembrane region" description="Helical" evidence="1">
    <location>
        <begin position="46"/>
        <end position="68"/>
    </location>
</feature>
<reference evidence="3 4" key="1">
    <citation type="submission" date="2020-08" db="EMBL/GenBank/DDBJ databases">
        <title>Genomic Encyclopedia of Type Strains, Phase IV (KMG-IV): sequencing the most valuable type-strain genomes for metagenomic binning, comparative biology and taxonomic classification.</title>
        <authorList>
            <person name="Goeker M."/>
        </authorList>
    </citation>
    <scope>NUCLEOTIDE SEQUENCE [LARGE SCALE GENOMIC DNA]</scope>
    <source>
        <strain evidence="3 4">DSM 23562</strain>
    </source>
</reference>
<protein>
    <submittedName>
        <fullName evidence="3">Putative membrane protein</fullName>
    </submittedName>
</protein>
<dbReference type="EMBL" id="JACHGW010000003">
    <property type="protein sequence ID" value="MBB6051960.1"/>
    <property type="molecule type" value="Genomic_DNA"/>
</dbReference>
<keyword evidence="1" id="KW-1133">Transmembrane helix</keyword>
<dbReference type="Pfam" id="PF09990">
    <property type="entry name" value="DUF2231"/>
    <property type="match status" value="1"/>
</dbReference>
<dbReference type="AlphaFoldDB" id="A0A7W9W8B0"/>
<comment type="caution">
    <text evidence="3">The sequence shown here is derived from an EMBL/GenBank/DDBJ whole genome shotgun (WGS) entry which is preliminary data.</text>
</comment>
<dbReference type="Proteomes" id="UP000520814">
    <property type="component" value="Unassembled WGS sequence"/>
</dbReference>
<organism evidence="3 4">
    <name type="scientific">Armatimonas rosea</name>
    <dbReference type="NCBI Taxonomy" id="685828"/>
    <lineage>
        <taxon>Bacteria</taxon>
        <taxon>Bacillati</taxon>
        <taxon>Armatimonadota</taxon>
        <taxon>Armatimonadia</taxon>
        <taxon>Armatimonadales</taxon>
        <taxon>Armatimonadaceae</taxon>
        <taxon>Armatimonas</taxon>
    </lineage>
</organism>
<dbReference type="RefSeq" id="WP_184199985.1">
    <property type="nucleotide sequence ID" value="NZ_JACHGW010000003.1"/>
</dbReference>